<dbReference type="PANTHER" id="PTHR35802:SF1">
    <property type="entry name" value="PROTEASE SYNTHASE AND SPORULATION PROTEIN PAI 2"/>
    <property type="match status" value="1"/>
</dbReference>
<dbReference type="Proteomes" id="UP000216947">
    <property type="component" value="Unassembled WGS sequence"/>
</dbReference>
<evidence type="ECO:0000256" key="1">
    <source>
        <dbReference type="SAM" id="MobiDB-lite"/>
    </source>
</evidence>
<sequence>MYLPHHFEESRPAVLHALMRARPLATLVMGDGNGGFDANHIPFFLDAATGAHGVLRGHVARANPLWKQAGAGAPALAIFQGDDAYISPSWYPTKREHGKAVPTWNYVVVHARGTLRAIDDAAWLRGLLDTLTAEHEAGMPQPWSVGDAPPDYLDKMVAAVVGIELHIEQLVGKWKVSQNQPGANRAGAARGLREHGQHGGAGMARLVAGYPETS</sequence>
<dbReference type="RefSeq" id="WP_094797657.1">
    <property type="nucleotide sequence ID" value="NZ_NEVK01000008.1"/>
</dbReference>
<dbReference type="PIRSF" id="PIRSF010372">
    <property type="entry name" value="PaiB"/>
    <property type="match status" value="1"/>
</dbReference>
<evidence type="ECO:0000313" key="3">
    <source>
        <dbReference type="Proteomes" id="UP000216947"/>
    </source>
</evidence>
<accession>A0A261QVH7</accession>
<comment type="caution">
    <text evidence="2">The sequence shown here is derived from an EMBL/GenBank/DDBJ whole genome shotgun (WGS) entry which is preliminary data.</text>
</comment>
<dbReference type="Gene3D" id="2.30.110.10">
    <property type="entry name" value="Electron Transport, Fmn-binding Protein, Chain A"/>
    <property type="match status" value="1"/>
</dbReference>
<organism evidence="2 3">
    <name type="scientific">Bordetella genomosp. 7</name>
    <dbReference type="NCBI Taxonomy" id="1416805"/>
    <lineage>
        <taxon>Bacteria</taxon>
        <taxon>Pseudomonadati</taxon>
        <taxon>Pseudomonadota</taxon>
        <taxon>Betaproteobacteria</taxon>
        <taxon>Burkholderiales</taxon>
        <taxon>Alcaligenaceae</taxon>
        <taxon>Bordetella</taxon>
    </lineage>
</organism>
<dbReference type="AlphaFoldDB" id="A0A261QVH7"/>
<dbReference type="EMBL" id="NEVK01000008">
    <property type="protein sequence ID" value="OZI16736.1"/>
    <property type="molecule type" value="Genomic_DNA"/>
</dbReference>
<dbReference type="PANTHER" id="PTHR35802">
    <property type="entry name" value="PROTEASE SYNTHASE AND SPORULATION PROTEIN PAI 2"/>
    <property type="match status" value="1"/>
</dbReference>
<protein>
    <submittedName>
        <fullName evidence="2">Transcriptional regulator</fullName>
    </submittedName>
</protein>
<dbReference type="Pfam" id="PF04299">
    <property type="entry name" value="FMN_bind_2"/>
    <property type="match status" value="1"/>
</dbReference>
<feature type="region of interest" description="Disordered" evidence="1">
    <location>
        <begin position="179"/>
        <end position="198"/>
    </location>
</feature>
<reference evidence="3" key="1">
    <citation type="submission" date="2017-05" db="EMBL/GenBank/DDBJ databases">
        <title>Complete and WGS of Bordetella genogroups.</title>
        <authorList>
            <person name="Spilker T."/>
            <person name="Lipuma J."/>
        </authorList>
    </citation>
    <scope>NUCLEOTIDE SEQUENCE [LARGE SCALE GENOMIC DNA]</scope>
    <source>
        <strain evidence="3">AU18089</strain>
    </source>
</reference>
<name>A0A261QVH7_9BORD</name>
<dbReference type="InterPro" id="IPR012349">
    <property type="entry name" value="Split_barrel_FMN-bd"/>
</dbReference>
<evidence type="ECO:0000313" key="2">
    <source>
        <dbReference type="EMBL" id="OZI16736.1"/>
    </source>
</evidence>
<gene>
    <name evidence="2" type="ORF">CAL19_18915</name>
</gene>
<keyword evidence="3" id="KW-1185">Reference proteome</keyword>
<dbReference type="InterPro" id="IPR007396">
    <property type="entry name" value="TR_PAI2-type"/>
</dbReference>
<proteinExistence type="predicted"/>
<dbReference type="SUPFAM" id="SSF50475">
    <property type="entry name" value="FMN-binding split barrel"/>
    <property type="match status" value="1"/>
</dbReference>